<evidence type="ECO:0000256" key="5">
    <source>
        <dbReference type="SAM" id="MobiDB-lite"/>
    </source>
</evidence>
<sequence>MSSKLATALRQPGLRRSVHPFCCGPSIAHYSATASQTTPTPESGSTFSRPTRPNPASSKTTHYRITLRRSAIALGKAKQATLVTLGLHRRFQTVYHPHTPDIAGKILAVKELLEVQNVAPAEVRTKEEMTRERRATRGFRVVGRRLGVVGGTAGAGWWRGL</sequence>
<feature type="domain" description="Large ribosomal subunit protein uL30-like ferredoxin-like fold" evidence="6">
    <location>
        <begin position="63"/>
        <end position="112"/>
    </location>
</feature>
<dbReference type="eggNOG" id="ENOG502S7S3">
    <property type="taxonomic scope" value="Eukaryota"/>
</dbReference>
<evidence type="ECO:0000259" key="6">
    <source>
        <dbReference type="Pfam" id="PF00327"/>
    </source>
</evidence>
<reference evidence="7 8" key="1">
    <citation type="journal article" date="2012" name="Science">
        <title>The Paleozoic origin of enzymatic lignin decomposition reconstructed from 31 fungal genomes.</title>
        <authorList>
            <person name="Floudas D."/>
            <person name="Binder M."/>
            <person name="Riley R."/>
            <person name="Barry K."/>
            <person name="Blanchette R.A."/>
            <person name="Henrissat B."/>
            <person name="Martinez A.T."/>
            <person name="Otillar R."/>
            <person name="Spatafora J.W."/>
            <person name="Yadav J.S."/>
            <person name="Aerts A."/>
            <person name="Benoit I."/>
            <person name="Boyd A."/>
            <person name="Carlson A."/>
            <person name="Copeland A."/>
            <person name="Coutinho P.M."/>
            <person name="de Vries R.P."/>
            <person name="Ferreira P."/>
            <person name="Findley K."/>
            <person name="Foster B."/>
            <person name="Gaskell J."/>
            <person name="Glotzer D."/>
            <person name="Gorecki P."/>
            <person name="Heitman J."/>
            <person name="Hesse C."/>
            <person name="Hori C."/>
            <person name="Igarashi K."/>
            <person name="Jurgens J.A."/>
            <person name="Kallen N."/>
            <person name="Kersten P."/>
            <person name="Kohler A."/>
            <person name="Kuees U."/>
            <person name="Kumar T.K.A."/>
            <person name="Kuo A."/>
            <person name="LaButti K."/>
            <person name="Larrondo L.F."/>
            <person name="Lindquist E."/>
            <person name="Ling A."/>
            <person name="Lombard V."/>
            <person name="Lucas S."/>
            <person name="Lundell T."/>
            <person name="Martin R."/>
            <person name="McLaughlin D.J."/>
            <person name="Morgenstern I."/>
            <person name="Morin E."/>
            <person name="Murat C."/>
            <person name="Nagy L.G."/>
            <person name="Nolan M."/>
            <person name="Ohm R.A."/>
            <person name="Patyshakuliyeva A."/>
            <person name="Rokas A."/>
            <person name="Ruiz-Duenas F.J."/>
            <person name="Sabat G."/>
            <person name="Salamov A."/>
            <person name="Samejima M."/>
            <person name="Schmutz J."/>
            <person name="Slot J.C."/>
            <person name="St John F."/>
            <person name="Stenlid J."/>
            <person name="Sun H."/>
            <person name="Sun S."/>
            <person name="Syed K."/>
            <person name="Tsang A."/>
            <person name="Wiebenga A."/>
            <person name="Young D."/>
            <person name="Pisabarro A."/>
            <person name="Eastwood D.C."/>
            <person name="Martin F."/>
            <person name="Cullen D."/>
            <person name="Grigoriev I.V."/>
            <person name="Hibbett D.S."/>
        </authorList>
    </citation>
    <scope>NUCLEOTIDE SEQUENCE [LARGE SCALE GENOMIC DNA]</scope>
    <source>
        <strain evidence="7 8">ATCC 11539</strain>
    </source>
</reference>
<evidence type="ECO:0000256" key="1">
    <source>
        <dbReference type="ARBA" id="ARBA00007594"/>
    </source>
</evidence>
<evidence type="ECO:0000313" key="7">
    <source>
        <dbReference type="EMBL" id="EPQ54054.1"/>
    </source>
</evidence>
<dbReference type="GO" id="GO:0005739">
    <property type="term" value="C:mitochondrion"/>
    <property type="evidence" value="ECO:0007669"/>
    <property type="project" value="TreeGrafter"/>
</dbReference>
<dbReference type="GO" id="GO:0006412">
    <property type="term" value="P:translation"/>
    <property type="evidence" value="ECO:0007669"/>
    <property type="project" value="InterPro"/>
</dbReference>
<feature type="region of interest" description="Disordered" evidence="5">
    <location>
        <begin position="32"/>
        <end position="60"/>
    </location>
</feature>
<keyword evidence="8" id="KW-1185">Reference proteome</keyword>
<evidence type="ECO:0000256" key="2">
    <source>
        <dbReference type="ARBA" id="ARBA00022980"/>
    </source>
</evidence>
<name>S7RMX6_GLOTA</name>
<dbReference type="InterPro" id="IPR016082">
    <property type="entry name" value="Ribosomal_uL30_ferredoxin-like"/>
</dbReference>
<dbReference type="SUPFAM" id="SSF55129">
    <property type="entry name" value="Ribosomal protein L30p/L7e"/>
    <property type="match status" value="1"/>
</dbReference>
<keyword evidence="3" id="KW-0687">Ribonucleoprotein</keyword>
<accession>S7RMX6</accession>
<dbReference type="STRING" id="670483.S7RMX6"/>
<protein>
    <recommendedName>
        <fullName evidence="4">Large ribosomal subunit protein uL30m</fullName>
    </recommendedName>
</protein>
<evidence type="ECO:0000313" key="8">
    <source>
        <dbReference type="Proteomes" id="UP000030669"/>
    </source>
</evidence>
<dbReference type="GeneID" id="19307489"/>
<dbReference type="KEGG" id="gtr:GLOTRDRAFT_62535"/>
<organism evidence="7 8">
    <name type="scientific">Gloeophyllum trabeum (strain ATCC 11539 / FP-39264 / Madison 617)</name>
    <name type="common">Brown rot fungus</name>
    <dbReference type="NCBI Taxonomy" id="670483"/>
    <lineage>
        <taxon>Eukaryota</taxon>
        <taxon>Fungi</taxon>
        <taxon>Dikarya</taxon>
        <taxon>Basidiomycota</taxon>
        <taxon>Agaricomycotina</taxon>
        <taxon>Agaricomycetes</taxon>
        <taxon>Gloeophyllales</taxon>
        <taxon>Gloeophyllaceae</taxon>
        <taxon>Gloeophyllum</taxon>
    </lineage>
</organism>
<evidence type="ECO:0000256" key="3">
    <source>
        <dbReference type="ARBA" id="ARBA00023274"/>
    </source>
</evidence>
<dbReference type="AlphaFoldDB" id="S7RMX6"/>
<dbReference type="Proteomes" id="UP000030669">
    <property type="component" value="Unassembled WGS sequence"/>
</dbReference>
<proteinExistence type="inferred from homology"/>
<dbReference type="GO" id="GO:0015934">
    <property type="term" value="C:large ribosomal subunit"/>
    <property type="evidence" value="ECO:0007669"/>
    <property type="project" value="InterPro"/>
</dbReference>
<dbReference type="OrthoDB" id="509901at2759"/>
<dbReference type="Gene3D" id="3.30.1390.20">
    <property type="entry name" value="Ribosomal protein L30, ferredoxin-like fold domain"/>
    <property type="match status" value="1"/>
</dbReference>
<dbReference type="GO" id="GO:0003735">
    <property type="term" value="F:structural constituent of ribosome"/>
    <property type="evidence" value="ECO:0007669"/>
    <property type="project" value="InterPro"/>
</dbReference>
<evidence type="ECO:0000256" key="4">
    <source>
        <dbReference type="ARBA" id="ARBA00035281"/>
    </source>
</evidence>
<dbReference type="Pfam" id="PF00327">
    <property type="entry name" value="Ribosomal_L30"/>
    <property type="match status" value="1"/>
</dbReference>
<dbReference type="InterPro" id="IPR036919">
    <property type="entry name" value="Ribo_uL30_ferredoxin-like_sf"/>
</dbReference>
<gene>
    <name evidence="7" type="ORF">GLOTRDRAFT_62535</name>
</gene>
<dbReference type="NCBIfam" id="TIGR01308">
    <property type="entry name" value="rpmD_bact"/>
    <property type="match status" value="1"/>
</dbReference>
<dbReference type="RefSeq" id="XP_007867396.1">
    <property type="nucleotide sequence ID" value="XM_007869205.1"/>
</dbReference>
<dbReference type="EMBL" id="KB469304">
    <property type="protein sequence ID" value="EPQ54054.1"/>
    <property type="molecule type" value="Genomic_DNA"/>
</dbReference>
<comment type="similarity">
    <text evidence="1">Belongs to the universal ribosomal protein uL30 family.</text>
</comment>
<dbReference type="HOGENOM" id="CLU_1643870_0_0_1"/>
<dbReference type="CDD" id="cd01658">
    <property type="entry name" value="Ribosomal_L30"/>
    <property type="match status" value="1"/>
</dbReference>
<dbReference type="InterPro" id="IPR005996">
    <property type="entry name" value="Ribosomal_uL30_bac-type"/>
</dbReference>
<keyword evidence="2" id="KW-0689">Ribosomal protein</keyword>
<dbReference type="PANTHER" id="PTHR15892">
    <property type="entry name" value="MITOCHONDRIAL RIBOSOMAL PROTEIN L30"/>
    <property type="match status" value="1"/>
</dbReference>
<dbReference type="OMA" id="THFRITQ"/>
<dbReference type="PANTHER" id="PTHR15892:SF2">
    <property type="entry name" value="LARGE RIBOSOMAL SUBUNIT PROTEIN UL30M"/>
    <property type="match status" value="1"/>
</dbReference>